<dbReference type="InterPro" id="IPR010994">
    <property type="entry name" value="RuvA_2-like"/>
</dbReference>
<dbReference type="Gene3D" id="1.10.150.280">
    <property type="entry name" value="AF1531-like domain"/>
    <property type="match status" value="1"/>
</dbReference>
<keyword evidence="1" id="KW-0812">Transmembrane</keyword>
<organism evidence="2 3">
    <name type="scientific">Cecembia lonarensis (strain CCUG 58316 / KCTC 22772 / LW9)</name>
    <dbReference type="NCBI Taxonomy" id="1225176"/>
    <lineage>
        <taxon>Bacteria</taxon>
        <taxon>Pseudomonadati</taxon>
        <taxon>Bacteroidota</taxon>
        <taxon>Cytophagia</taxon>
        <taxon>Cytophagales</taxon>
        <taxon>Cyclobacteriaceae</taxon>
        <taxon>Cecembia</taxon>
    </lineage>
</organism>
<accession>K1L308</accession>
<evidence type="ECO:0000313" key="3">
    <source>
        <dbReference type="Proteomes" id="UP000004478"/>
    </source>
</evidence>
<keyword evidence="3" id="KW-1185">Reference proteome</keyword>
<dbReference type="Pfam" id="PF12836">
    <property type="entry name" value="HHH_3"/>
    <property type="match status" value="2"/>
</dbReference>
<reference evidence="2 3" key="1">
    <citation type="journal article" date="2012" name="J. Bacteriol.">
        <title>Draft Genome Sequence of Cecembia lonarensis Strain LW9T, Isolated from Lonar Lake, a Haloalkaline Lake in India.</title>
        <authorList>
            <person name="Shivaji S."/>
            <person name="Ara S."/>
            <person name="Singh A."/>
            <person name="Pinnaka A.K."/>
        </authorList>
    </citation>
    <scope>NUCLEOTIDE SEQUENCE [LARGE SCALE GENOMIC DNA]</scope>
    <source>
        <strain evidence="2 3">LW9</strain>
    </source>
</reference>
<protein>
    <submittedName>
        <fullName evidence="2">Competence protein ComEA helix-hairpin-helix repeat region</fullName>
    </submittedName>
</protein>
<dbReference type="SUPFAM" id="SSF47781">
    <property type="entry name" value="RuvA domain 2-like"/>
    <property type="match status" value="2"/>
</dbReference>
<name>K1L308_CECL9</name>
<dbReference type="Gene3D" id="1.10.150.320">
    <property type="entry name" value="Photosystem II 12 kDa extrinsic protein"/>
    <property type="match status" value="1"/>
</dbReference>
<dbReference type="PANTHER" id="PTHR21180">
    <property type="entry name" value="ENDONUCLEASE/EXONUCLEASE/PHOSPHATASE FAMILY DOMAIN-CONTAINING PROTEIN 1"/>
    <property type="match status" value="1"/>
</dbReference>
<dbReference type="AlphaFoldDB" id="K1L308"/>
<dbReference type="OrthoDB" id="981124at2"/>
<dbReference type="GO" id="GO:0015628">
    <property type="term" value="P:protein secretion by the type II secretion system"/>
    <property type="evidence" value="ECO:0007669"/>
    <property type="project" value="TreeGrafter"/>
</dbReference>
<evidence type="ECO:0000313" key="2">
    <source>
        <dbReference type="EMBL" id="EKB49191.1"/>
    </source>
</evidence>
<dbReference type="RefSeq" id="WP_009185232.1">
    <property type="nucleotide sequence ID" value="NZ_AMGM01000031.1"/>
</dbReference>
<keyword evidence="1" id="KW-1133">Transmembrane helix</keyword>
<sequence length="229" mass="26799">MKRNLFFHLKAYFGFSRRESKGFILVIPALVILYSIPSLYDWSLQKHSIHLYEHYENKLDSLLQNGWEISEYVGVQSLIQQDSSNKKRNLPASRTAVLNKLDFNEADSIVLQIVPGIGQTMAGRIVKFRDNMGGLHDREQLLDVYGMNPELMERVFEYFTFRPGIQEKININHMEVSDLARHPYISYGAAKVIVAYREQHGPYKSPEDLLEIKIFNENWLERLRPYLVF</sequence>
<comment type="caution">
    <text evidence="2">The sequence shown here is derived from an EMBL/GenBank/DDBJ whole genome shotgun (WGS) entry which is preliminary data.</text>
</comment>
<dbReference type="PANTHER" id="PTHR21180:SF32">
    <property type="entry name" value="ENDONUCLEASE_EXONUCLEASE_PHOSPHATASE FAMILY DOMAIN-CONTAINING PROTEIN 1"/>
    <property type="match status" value="1"/>
</dbReference>
<gene>
    <name evidence="2" type="ORF">B879_02202</name>
</gene>
<keyword evidence="1" id="KW-0472">Membrane</keyword>
<dbReference type="Proteomes" id="UP000004478">
    <property type="component" value="Unassembled WGS sequence"/>
</dbReference>
<dbReference type="EMBL" id="AMGM01000031">
    <property type="protein sequence ID" value="EKB49191.1"/>
    <property type="molecule type" value="Genomic_DNA"/>
</dbReference>
<feature type="transmembrane region" description="Helical" evidence="1">
    <location>
        <begin position="21"/>
        <end position="40"/>
    </location>
</feature>
<dbReference type="GO" id="GO:0015627">
    <property type="term" value="C:type II protein secretion system complex"/>
    <property type="evidence" value="ECO:0007669"/>
    <property type="project" value="TreeGrafter"/>
</dbReference>
<dbReference type="InterPro" id="IPR051675">
    <property type="entry name" value="Endo/Exo/Phosphatase_dom_1"/>
</dbReference>
<evidence type="ECO:0000256" key="1">
    <source>
        <dbReference type="SAM" id="Phobius"/>
    </source>
</evidence>
<proteinExistence type="predicted"/>